<evidence type="ECO:0000256" key="1">
    <source>
        <dbReference type="ARBA" id="ARBA00008045"/>
    </source>
</evidence>
<evidence type="ECO:0000256" key="3">
    <source>
        <dbReference type="SAM" id="Coils"/>
    </source>
</evidence>
<keyword evidence="5" id="KW-1185">Reference proteome</keyword>
<dbReference type="GO" id="GO:0051082">
    <property type="term" value="F:unfolded protein binding"/>
    <property type="evidence" value="ECO:0007669"/>
    <property type="project" value="InterPro"/>
</dbReference>
<dbReference type="SUPFAM" id="SSF46579">
    <property type="entry name" value="Prefoldin"/>
    <property type="match status" value="1"/>
</dbReference>
<dbReference type="CDD" id="cd23164">
    <property type="entry name" value="Prefoldin_1"/>
    <property type="match status" value="1"/>
</dbReference>
<dbReference type="PANTHER" id="PTHR20903">
    <property type="entry name" value="PREFOLDIN SUBUNIT 1-RELATED"/>
    <property type="match status" value="1"/>
</dbReference>
<reference evidence="4" key="1">
    <citation type="submission" date="2021-03" db="EMBL/GenBank/DDBJ databases">
        <title>Comparative genomics and phylogenomic investigation of the class Geoglossomycetes provide insights into ecological specialization and systematics.</title>
        <authorList>
            <person name="Melie T."/>
            <person name="Pirro S."/>
            <person name="Miller A.N."/>
            <person name="Quandt A."/>
        </authorList>
    </citation>
    <scope>NUCLEOTIDE SEQUENCE</scope>
    <source>
        <strain evidence="4">CAQ_001_2017</strain>
    </source>
</reference>
<feature type="coiled-coil region" evidence="3">
    <location>
        <begin position="24"/>
        <end position="51"/>
    </location>
</feature>
<dbReference type="PANTHER" id="PTHR20903:SF0">
    <property type="entry name" value="PREFOLDIN SUBUNIT 1"/>
    <property type="match status" value="1"/>
</dbReference>
<evidence type="ECO:0008006" key="6">
    <source>
        <dbReference type="Google" id="ProtNLM"/>
    </source>
</evidence>
<dbReference type="Proteomes" id="UP000750711">
    <property type="component" value="Unassembled WGS sequence"/>
</dbReference>
<dbReference type="InterPro" id="IPR002777">
    <property type="entry name" value="PFD_beta-like"/>
</dbReference>
<name>A0A9P8L983_9PEZI</name>
<comment type="caution">
    <text evidence="4">The sequence shown here is derived from an EMBL/GenBank/DDBJ whole genome shotgun (WGS) entry which is preliminary data.</text>
</comment>
<organism evidence="4 5">
    <name type="scientific">Trichoglossum hirsutum</name>
    <dbReference type="NCBI Taxonomy" id="265104"/>
    <lineage>
        <taxon>Eukaryota</taxon>
        <taxon>Fungi</taxon>
        <taxon>Dikarya</taxon>
        <taxon>Ascomycota</taxon>
        <taxon>Pezizomycotina</taxon>
        <taxon>Geoglossomycetes</taxon>
        <taxon>Geoglossales</taxon>
        <taxon>Geoglossaceae</taxon>
        <taxon>Trichoglossum</taxon>
    </lineage>
</organism>
<comment type="similarity">
    <text evidence="1">Belongs to the prefoldin subunit beta family.</text>
</comment>
<sequence length="152" mass="16947">MSIPNEALQKAHVSDGSLPVPKLVQEIESRALQAQQQINIVKAQIAAKQRDIRLLQLTSSEVGSLPEGTKIYEGVGKMYVKPPSAASRPCRLTWPDRFIYSRTADVGKRLASEVGELKADIANLEKKLHYLETTHRNSRDHMEQIFRTGGKA</sequence>
<dbReference type="GO" id="GO:0016272">
    <property type="term" value="C:prefoldin complex"/>
    <property type="evidence" value="ECO:0007669"/>
    <property type="project" value="InterPro"/>
</dbReference>
<keyword evidence="3" id="KW-0175">Coiled coil</keyword>
<accession>A0A9P8L983</accession>
<dbReference type="GO" id="GO:0005737">
    <property type="term" value="C:cytoplasm"/>
    <property type="evidence" value="ECO:0007669"/>
    <property type="project" value="TreeGrafter"/>
</dbReference>
<dbReference type="EMBL" id="JAGHQM010001006">
    <property type="protein sequence ID" value="KAH0556805.1"/>
    <property type="molecule type" value="Genomic_DNA"/>
</dbReference>
<dbReference type="GO" id="GO:0044183">
    <property type="term" value="F:protein folding chaperone"/>
    <property type="evidence" value="ECO:0007669"/>
    <property type="project" value="TreeGrafter"/>
</dbReference>
<dbReference type="InterPro" id="IPR009053">
    <property type="entry name" value="Prefoldin"/>
</dbReference>
<proteinExistence type="inferred from homology"/>
<evidence type="ECO:0000256" key="2">
    <source>
        <dbReference type="ARBA" id="ARBA00023186"/>
    </source>
</evidence>
<evidence type="ECO:0000313" key="4">
    <source>
        <dbReference type="EMBL" id="KAH0556805.1"/>
    </source>
</evidence>
<protein>
    <recommendedName>
        <fullName evidence="6">Prefoldin subunit 1</fullName>
    </recommendedName>
</protein>
<gene>
    <name evidence="4" type="ORF">GP486_005404</name>
</gene>
<dbReference type="Gene3D" id="1.10.287.370">
    <property type="match status" value="1"/>
</dbReference>
<dbReference type="AlphaFoldDB" id="A0A9P8L983"/>
<keyword evidence="2" id="KW-0143">Chaperone</keyword>
<dbReference type="Pfam" id="PF01920">
    <property type="entry name" value="Prefoldin_2"/>
    <property type="match status" value="1"/>
</dbReference>
<feature type="coiled-coil region" evidence="3">
    <location>
        <begin position="107"/>
        <end position="134"/>
    </location>
</feature>
<evidence type="ECO:0000313" key="5">
    <source>
        <dbReference type="Proteomes" id="UP000750711"/>
    </source>
</evidence>